<feature type="transmembrane region" description="Helical" evidence="1">
    <location>
        <begin position="20"/>
        <end position="42"/>
    </location>
</feature>
<evidence type="ECO:0000313" key="3">
    <source>
        <dbReference type="Proteomes" id="UP000026923"/>
    </source>
</evidence>
<feature type="transmembrane region" description="Helical" evidence="1">
    <location>
        <begin position="48"/>
        <end position="69"/>
    </location>
</feature>
<comment type="caution">
    <text evidence="2">The sequence shown here is derived from an EMBL/GenBank/DDBJ whole genome shotgun (WGS) entry which is preliminary data.</text>
</comment>
<dbReference type="EMBL" id="AMCZ02000011">
    <property type="protein sequence ID" value="EWC41379.1"/>
    <property type="molecule type" value="Genomic_DNA"/>
</dbReference>
<reference evidence="2 3" key="1">
    <citation type="journal article" date="2013" name="Genome Announc.">
        <title>Draft Genome of the Nitrogen-Fixing Bacterium Pseudomonas stutzeri Strain KOS6 Isolated from Industrial Hydrocarbon Sludge.</title>
        <authorList>
            <person name="Grigoryeva T.V."/>
            <person name="Laikov A.V."/>
            <person name="Naumova R.P."/>
            <person name="Manolov A.I."/>
            <person name="Larin A.K."/>
            <person name="Karpova I.Y."/>
            <person name="Semashko T.A."/>
            <person name="Alexeev D.G."/>
            <person name="Kostryukova E.S."/>
            <person name="Muller R."/>
            <person name="Govorun V.M."/>
        </authorList>
    </citation>
    <scope>NUCLEOTIDE SEQUENCE [LARGE SCALE GENOMIC DNA]</scope>
    <source>
        <strain evidence="2 3">KOS6</strain>
    </source>
</reference>
<name>A0A061JTA2_STUST</name>
<evidence type="ECO:0000313" key="2">
    <source>
        <dbReference type="EMBL" id="EWC41379.1"/>
    </source>
</evidence>
<dbReference type="eggNOG" id="ENOG5032ZKY">
    <property type="taxonomic scope" value="Bacteria"/>
</dbReference>
<dbReference type="OrthoDB" id="6915623at2"/>
<dbReference type="HOGENOM" id="CLU_159285_3_1_6"/>
<feature type="transmembrane region" description="Helical" evidence="1">
    <location>
        <begin position="76"/>
        <end position="95"/>
    </location>
</feature>
<evidence type="ECO:0000256" key="1">
    <source>
        <dbReference type="SAM" id="Phobius"/>
    </source>
</evidence>
<organism evidence="2 3">
    <name type="scientific">Stutzerimonas stutzeri KOS6</name>
    <dbReference type="NCBI Taxonomy" id="1218352"/>
    <lineage>
        <taxon>Bacteria</taxon>
        <taxon>Pseudomonadati</taxon>
        <taxon>Pseudomonadota</taxon>
        <taxon>Gammaproteobacteria</taxon>
        <taxon>Pseudomonadales</taxon>
        <taxon>Pseudomonadaceae</taxon>
        <taxon>Stutzerimonas</taxon>
    </lineage>
</organism>
<accession>A0A061JTA2</accession>
<dbReference type="RefSeq" id="WP_003292200.1">
    <property type="nucleotide sequence ID" value="NZ_KK020678.1"/>
</dbReference>
<dbReference type="Proteomes" id="UP000026923">
    <property type="component" value="Unassembled WGS sequence"/>
</dbReference>
<dbReference type="AlphaFoldDB" id="A0A061JTA2"/>
<keyword evidence="1" id="KW-1133">Transmembrane helix</keyword>
<keyword evidence="1" id="KW-0472">Membrane</keyword>
<protein>
    <submittedName>
        <fullName evidence="2">Iron transporter</fullName>
    </submittedName>
</protein>
<sequence>MTRSVSQTRKAWPDIAARVVLAILGGYAFTYAATAALARLLPLDRVDALVTASLPAFAIYLAVILWAFAAASVRRLVAGLSSALPLAVIGFWPQLLERLG</sequence>
<proteinExistence type="predicted"/>
<keyword evidence="1" id="KW-0812">Transmembrane</keyword>
<gene>
    <name evidence="2" type="ORF">B597_010630</name>
</gene>